<feature type="transmembrane region" description="Helical" evidence="1">
    <location>
        <begin position="39"/>
        <end position="58"/>
    </location>
</feature>
<dbReference type="AlphaFoldDB" id="A0A365H6Y6"/>
<evidence type="ECO:0000256" key="1">
    <source>
        <dbReference type="SAM" id="Phobius"/>
    </source>
</evidence>
<feature type="transmembrane region" description="Helical" evidence="1">
    <location>
        <begin position="249"/>
        <end position="266"/>
    </location>
</feature>
<feature type="transmembrane region" description="Helical" evidence="1">
    <location>
        <begin position="329"/>
        <end position="346"/>
    </location>
</feature>
<comment type="caution">
    <text evidence="2">The sequence shown here is derived from an EMBL/GenBank/DDBJ whole genome shotgun (WGS) entry which is preliminary data.</text>
</comment>
<feature type="transmembrane region" description="Helical" evidence="1">
    <location>
        <begin position="128"/>
        <end position="153"/>
    </location>
</feature>
<keyword evidence="1" id="KW-0812">Transmembrane</keyword>
<gene>
    <name evidence="2" type="ORF">DPM19_13645</name>
</gene>
<name>A0A365H6Y6_9ACTN</name>
<protein>
    <recommendedName>
        <fullName evidence="4">Cation/H+ exchanger domain-containing protein</fullName>
    </recommendedName>
</protein>
<keyword evidence="1" id="KW-0472">Membrane</keyword>
<reference evidence="2 3" key="1">
    <citation type="submission" date="2018-06" db="EMBL/GenBank/DDBJ databases">
        <title>Actinomadura craniellae sp. nov. isolated from marine sponge Craniella sp.</title>
        <authorList>
            <person name="Li L."/>
            <person name="Xu Q.H."/>
            <person name="Lin H.W."/>
            <person name="Lu Y.H."/>
        </authorList>
    </citation>
    <scope>NUCLEOTIDE SEQUENCE [LARGE SCALE GENOMIC DNA]</scope>
    <source>
        <strain evidence="2 3">LHW63021</strain>
    </source>
</reference>
<feature type="transmembrane region" description="Helical" evidence="1">
    <location>
        <begin position="70"/>
        <end position="92"/>
    </location>
</feature>
<dbReference type="Proteomes" id="UP000251891">
    <property type="component" value="Unassembled WGS sequence"/>
</dbReference>
<evidence type="ECO:0008006" key="4">
    <source>
        <dbReference type="Google" id="ProtNLM"/>
    </source>
</evidence>
<feature type="transmembrane region" description="Helical" evidence="1">
    <location>
        <begin position="271"/>
        <end position="291"/>
    </location>
</feature>
<organism evidence="2 3">
    <name type="scientific">Actinomadura craniellae</name>
    <dbReference type="NCBI Taxonomy" id="2231787"/>
    <lineage>
        <taxon>Bacteria</taxon>
        <taxon>Bacillati</taxon>
        <taxon>Actinomycetota</taxon>
        <taxon>Actinomycetes</taxon>
        <taxon>Streptosporangiales</taxon>
        <taxon>Thermomonosporaceae</taxon>
        <taxon>Actinomadura</taxon>
    </lineage>
</organism>
<feature type="transmembrane region" description="Helical" evidence="1">
    <location>
        <begin position="98"/>
        <end position="116"/>
    </location>
</feature>
<accession>A0A365H6Y6</accession>
<feature type="transmembrane region" description="Helical" evidence="1">
    <location>
        <begin position="173"/>
        <end position="194"/>
    </location>
</feature>
<dbReference type="EMBL" id="QLYX01000005">
    <property type="protein sequence ID" value="RAY14778.1"/>
    <property type="molecule type" value="Genomic_DNA"/>
</dbReference>
<keyword evidence="3" id="KW-1185">Reference proteome</keyword>
<dbReference type="PROSITE" id="PS51257">
    <property type="entry name" value="PROKAR_LIPOPROTEIN"/>
    <property type="match status" value="1"/>
</dbReference>
<keyword evidence="1" id="KW-1133">Transmembrane helix</keyword>
<evidence type="ECO:0000313" key="2">
    <source>
        <dbReference type="EMBL" id="RAY14778.1"/>
    </source>
</evidence>
<feature type="transmembrane region" description="Helical" evidence="1">
    <location>
        <begin position="206"/>
        <end position="237"/>
    </location>
</feature>
<evidence type="ECO:0000313" key="3">
    <source>
        <dbReference type="Proteomes" id="UP000251891"/>
    </source>
</evidence>
<sequence length="377" mass="40143">MTERLWGVPPFVLGCGFALLGYLLSLAVGAEGLAGTGFYLEAAGLLLAVGLYASTSAIDLAETREHLRTVLLVVTVGVVFKAVFIAGVMLLFFRDPRYLVLGIAVAQIDPLSVAALQKSSLMSARAKSLLFAWASFDDPMTVLLTFYFSSLALSWSGEESGLPTAGGDGLGSFAAGISANLAFAVLAGALWWFLVHRRAADRKSTLPVWPFAVALLGFVFLAGHFYLMLGLALIGLFWRPAIGDLVDRLVFWCFLLSAFALGLLLVEGVDLLKGVVLGVAAFAGQAIVSLVMPGRGLSRGDRVFLAIGQQNGITAIILALTLRPDFEEAVAIIGPAILVVNLLHYVTNRWWTRRMVAVAGKPDMAGAGEEVPGRERT</sequence>
<dbReference type="OrthoDB" id="517234at2"/>
<dbReference type="RefSeq" id="WP_111867083.1">
    <property type="nucleotide sequence ID" value="NZ_QLYX01000005.1"/>
</dbReference>
<proteinExistence type="predicted"/>